<dbReference type="GeneID" id="30024100"/>
<comment type="caution">
    <text evidence="2">The sequence shown here is derived from an EMBL/GenBank/DDBJ whole genome shotgun (WGS) entry which is preliminary data.</text>
</comment>
<reference evidence="2 3" key="1">
    <citation type="journal article" date="2016" name="Genome Biol. Evol.">
        <title>Divergent and convergent evolution of fungal pathogenicity.</title>
        <authorList>
            <person name="Shang Y."/>
            <person name="Xiao G."/>
            <person name="Zheng P."/>
            <person name="Cen K."/>
            <person name="Zhan S."/>
            <person name="Wang C."/>
        </authorList>
    </citation>
    <scope>NUCLEOTIDE SEQUENCE [LARGE SCALE GENOMIC DNA]</scope>
    <source>
        <strain evidence="2 3">ARSEF 2679</strain>
    </source>
</reference>
<evidence type="ECO:0000313" key="3">
    <source>
        <dbReference type="Proteomes" id="UP000076744"/>
    </source>
</evidence>
<gene>
    <name evidence="2" type="ORF">ISF_07808</name>
</gene>
<protein>
    <submittedName>
        <fullName evidence="2">Uncharacterized protein</fullName>
    </submittedName>
</protein>
<evidence type="ECO:0000313" key="2">
    <source>
        <dbReference type="EMBL" id="OAA55703.1"/>
    </source>
</evidence>
<dbReference type="AlphaFoldDB" id="A0A167NM08"/>
<feature type="region of interest" description="Disordered" evidence="1">
    <location>
        <begin position="583"/>
        <end position="606"/>
    </location>
</feature>
<keyword evidence="3" id="KW-1185">Reference proteome</keyword>
<sequence length="606" mass="68899">MPLSPDADNIHPSVEQPADDLPPPYTSQAVVQLYPAACGGNIFAGPESLQRMMELRWQGQEPPAELPEDLLGIMDGALTQQEATTIAAELAGLLRPGYVYWVAATMEKNRIDRRMRPWIYKKYDQERRYVNDIFEGRLGTHRLGVLVRHNIKRRWGALNIWNPKWGFAGRSMLASDDANAWQWPWEPPMHQGFAHSEFLRDAYYETLIALVLRQRMGVHRHQEIPISAYMSNEPFEPLSPADAEVWLITRPWVTFQIEVAEECMRYLRLSPEQRRCHPHYPRGEVIKWWKARGDWRDEFDNLVEHGLFSYVESVNAWTWRCEYPSPEPESITPISPYHRRPLQETEIDFSESEVEDLETTELPEDEQPESHWSRPSYSYDGPLHFPGPLPFPGQTESLEEERRRHATTVPRAPQQRPGEGLFGSPSGFLRQPGNPPDQYENLFGQPGNPVGPPEDAHSAAPREEGREDEDREDEDEEDEDEEGGDRGDEDEENDNDEEHGDDDSQAPQGEEAPASLPSSQGPPRRRPVAQSQQPTSAGSQSSLRRSTRIAARRRPAEEELNPFRAGAVAAITAPNKRRRVIPGGWSSVTGERPSAAAPPQSNCLPM</sequence>
<feature type="region of interest" description="Disordered" evidence="1">
    <location>
        <begin position="350"/>
        <end position="563"/>
    </location>
</feature>
<dbReference type="EMBL" id="AZHB01000024">
    <property type="protein sequence ID" value="OAA55703.1"/>
    <property type="molecule type" value="Genomic_DNA"/>
</dbReference>
<feature type="compositionally biased region" description="Polar residues" evidence="1">
    <location>
        <begin position="529"/>
        <end position="540"/>
    </location>
</feature>
<accession>A0A167NM08</accession>
<dbReference type="RefSeq" id="XP_018701427.1">
    <property type="nucleotide sequence ID" value="XM_018851411.1"/>
</dbReference>
<organism evidence="2 3">
    <name type="scientific">Cordyceps fumosorosea (strain ARSEF 2679)</name>
    <name type="common">Isaria fumosorosea</name>
    <dbReference type="NCBI Taxonomy" id="1081104"/>
    <lineage>
        <taxon>Eukaryota</taxon>
        <taxon>Fungi</taxon>
        <taxon>Dikarya</taxon>
        <taxon>Ascomycota</taxon>
        <taxon>Pezizomycotina</taxon>
        <taxon>Sordariomycetes</taxon>
        <taxon>Hypocreomycetidae</taxon>
        <taxon>Hypocreales</taxon>
        <taxon>Cordycipitaceae</taxon>
        <taxon>Cordyceps</taxon>
    </lineage>
</organism>
<feature type="region of interest" description="Disordered" evidence="1">
    <location>
        <begin position="1"/>
        <end position="25"/>
    </location>
</feature>
<feature type="compositionally biased region" description="Acidic residues" evidence="1">
    <location>
        <begin position="350"/>
        <end position="367"/>
    </location>
</feature>
<name>A0A167NM08_CORFA</name>
<dbReference type="OrthoDB" id="4869601at2759"/>
<dbReference type="Proteomes" id="UP000076744">
    <property type="component" value="Unassembled WGS sequence"/>
</dbReference>
<feature type="compositionally biased region" description="Acidic residues" evidence="1">
    <location>
        <begin position="466"/>
        <end position="504"/>
    </location>
</feature>
<evidence type="ECO:0000256" key="1">
    <source>
        <dbReference type="SAM" id="MobiDB-lite"/>
    </source>
</evidence>
<proteinExistence type="predicted"/>
<feature type="compositionally biased region" description="Basic and acidic residues" evidence="1">
    <location>
        <begin position="454"/>
        <end position="465"/>
    </location>
</feature>